<reference evidence="1 2" key="1">
    <citation type="journal article" date="2015" name="ISME J.">
        <title>The diversity and host interactions of Propionibacterium acnes bacteriophages on human skin.</title>
        <authorList>
            <person name="Liu J."/>
            <person name="Yan R."/>
            <person name="Zhong Q."/>
            <person name="Ngo S."/>
            <person name="Bangayan N.J."/>
            <person name="Nguyen L."/>
            <person name="Lui T."/>
            <person name="Liu M."/>
            <person name="Erfe M.C."/>
            <person name="Craft N."/>
            <person name="Tomida S."/>
            <person name="Li H."/>
        </authorList>
    </citation>
    <scope>NUCLEOTIDE SEQUENCE [LARGE SCALE GENOMIC DNA]</scope>
    <source>
        <strain evidence="1">PHL030N00</strain>
    </source>
</reference>
<proteinExistence type="predicted"/>
<gene>
    <name evidence="1" type="ORF">PHL030N00_18</name>
</gene>
<evidence type="ECO:0000313" key="2">
    <source>
        <dbReference type="Proteomes" id="UP000033313"/>
    </source>
</evidence>
<evidence type="ECO:0008006" key="3">
    <source>
        <dbReference type="Google" id="ProtNLM"/>
    </source>
</evidence>
<evidence type="ECO:0000313" key="1">
    <source>
        <dbReference type="EMBL" id="AII28689.1"/>
    </source>
</evidence>
<accession>A0A0E3DK58</accession>
<sequence length="90" mass="9939">MVSWFTPALVASICTALATVLGSVQAVTSKSRKRLRRLSAQVDALEEYMWGVRHEVRRFNAGLPDEVEPMHLPDLPEFLKDTVDGGGEQG</sequence>
<name>A0A0E3DK58_9CAUD</name>
<protein>
    <recommendedName>
        <fullName evidence="3">Minor tail protein</fullName>
    </recommendedName>
</protein>
<organism evidence="1 2">
    <name type="scientific">Propionibacterium phage PHL030N00</name>
    <dbReference type="NCBI Taxonomy" id="1500800"/>
    <lineage>
        <taxon>Viruses</taxon>
        <taxon>Duplodnaviria</taxon>
        <taxon>Heunggongvirae</taxon>
        <taxon>Uroviricota</taxon>
        <taxon>Caudoviricetes</taxon>
        <taxon>Pahexavirus</taxon>
        <taxon>Pahexavirus PHL117M01</taxon>
    </lineage>
</organism>
<dbReference type="Proteomes" id="UP000033313">
    <property type="component" value="Segment"/>
</dbReference>
<dbReference type="RefSeq" id="YP_009151536.1">
    <property type="nucleotide sequence ID" value="NC_027373.1"/>
</dbReference>
<dbReference type="EMBL" id="KJ578760">
    <property type="protein sequence ID" value="AII28689.1"/>
    <property type="molecule type" value="Genomic_DNA"/>
</dbReference>
<dbReference type="OrthoDB" id="18773at10239"/>
<dbReference type="GeneID" id="24724291"/>
<dbReference type="KEGG" id="vg:24724291"/>